<dbReference type="Proteomes" id="UP000826195">
    <property type="component" value="Unassembled WGS sequence"/>
</dbReference>
<evidence type="ECO:0008006" key="4">
    <source>
        <dbReference type="Google" id="ProtNLM"/>
    </source>
</evidence>
<evidence type="ECO:0000313" key="3">
    <source>
        <dbReference type="Proteomes" id="UP000826195"/>
    </source>
</evidence>
<reference evidence="2 3" key="1">
    <citation type="journal article" date="2021" name="J. Hered.">
        <title>A chromosome-level genome assembly of the parasitoid wasp, Cotesia glomerata (Hymenoptera: Braconidae).</title>
        <authorList>
            <person name="Pinto B.J."/>
            <person name="Weis J.J."/>
            <person name="Gamble T."/>
            <person name="Ode P.J."/>
            <person name="Paul R."/>
            <person name="Zaspel J.M."/>
        </authorList>
    </citation>
    <scope>NUCLEOTIDE SEQUENCE [LARGE SCALE GENOMIC DNA]</scope>
    <source>
        <strain evidence="2">CgM1</strain>
    </source>
</reference>
<protein>
    <recommendedName>
        <fullName evidence="4">DUF4806 domain-containing protein</fullName>
    </recommendedName>
</protein>
<accession>A0AAV7J1G9</accession>
<evidence type="ECO:0000256" key="1">
    <source>
        <dbReference type="SAM" id="MobiDB-lite"/>
    </source>
</evidence>
<feature type="compositionally biased region" description="Basic and acidic residues" evidence="1">
    <location>
        <begin position="289"/>
        <end position="300"/>
    </location>
</feature>
<organism evidence="2 3">
    <name type="scientific">Cotesia glomerata</name>
    <name type="common">Lepidopteran parasitic wasp</name>
    <name type="synonym">Apanteles glomeratus</name>
    <dbReference type="NCBI Taxonomy" id="32391"/>
    <lineage>
        <taxon>Eukaryota</taxon>
        <taxon>Metazoa</taxon>
        <taxon>Ecdysozoa</taxon>
        <taxon>Arthropoda</taxon>
        <taxon>Hexapoda</taxon>
        <taxon>Insecta</taxon>
        <taxon>Pterygota</taxon>
        <taxon>Neoptera</taxon>
        <taxon>Endopterygota</taxon>
        <taxon>Hymenoptera</taxon>
        <taxon>Apocrita</taxon>
        <taxon>Ichneumonoidea</taxon>
        <taxon>Braconidae</taxon>
        <taxon>Microgastrinae</taxon>
        <taxon>Cotesia</taxon>
    </lineage>
</organism>
<evidence type="ECO:0000313" key="2">
    <source>
        <dbReference type="EMBL" id="KAH0563786.1"/>
    </source>
</evidence>
<dbReference type="EMBL" id="JAHXZJ010000002">
    <property type="protein sequence ID" value="KAH0563786.1"/>
    <property type="molecule type" value="Genomic_DNA"/>
</dbReference>
<keyword evidence="3" id="KW-1185">Reference proteome</keyword>
<comment type="caution">
    <text evidence="2">The sequence shown here is derived from an EMBL/GenBank/DDBJ whole genome shotgun (WGS) entry which is preliminary data.</text>
</comment>
<feature type="region of interest" description="Disordered" evidence="1">
    <location>
        <begin position="266"/>
        <end position="328"/>
    </location>
</feature>
<feature type="region of interest" description="Disordered" evidence="1">
    <location>
        <begin position="1"/>
        <end position="56"/>
    </location>
</feature>
<name>A0AAV7J1G9_COTGL</name>
<feature type="compositionally biased region" description="Polar residues" evidence="1">
    <location>
        <begin position="1"/>
        <end position="48"/>
    </location>
</feature>
<sequence length="328" mass="37251">MSQSGRKQQNAQSRSTTPELSLATQQQLGLPSQSLTPVSIRSRPTTPDLSSQIQQQRLPLQPLILPVTKNHSTASSQPPAIVKSGRTPVVIQSKEGPEILRLLKEGFQMVDNKLTSQSQKVDAMAQRLNTLEATIKVLQTSNDDSFHRPNYLPFKTHADILKYNESSDEQVAEMKKYLSFYNMRTNPKDNTRDILQKNRLMTDELLTNVMWMGKKGQKTKKLLLAKHRITHDLCSVLRGMYPNMTFPAFKRAVAAALNAANSRVLAQKKNHSQGENSQPEKSVTDEEEHFLREWTLRNDEDLLDEDDDNRDANTNQNESEMVDEENSH</sequence>
<proteinExistence type="predicted"/>
<dbReference type="AlphaFoldDB" id="A0AAV7J1G9"/>
<gene>
    <name evidence="2" type="ORF">KQX54_006436</name>
</gene>